<evidence type="ECO:0000256" key="2">
    <source>
        <dbReference type="ARBA" id="ARBA00022643"/>
    </source>
</evidence>
<dbReference type="InterPro" id="IPR011251">
    <property type="entry name" value="Luciferase-like_dom"/>
</dbReference>
<name>E5XNJ9_SEGRC</name>
<protein>
    <recommendedName>
        <fullName evidence="5">Luciferase-like domain-containing protein</fullName>
    </recommendedName>
</protein>
<dbReference type="HOGENOM" id="CLU_027853_7_1_11"/>
<dbReference type="eggNOG" id="COG2141">
    <property type="taxonomic scope" value="Bacteria"/>
</dbReference>
<dbReference type="InterPro" id="IPR019921">
    <property type="entry name" value="Lucif-like_OxRdtase_Rv2161c"/>
</dbReference>
<keyword evidence="4" id="KW-0503">Monooxygenase</keyword>
<dbReference type="Pfam" id="PF00296">
    <property type="entry name" value="Bac_luciferase"/>
    <property type="match status" value="1"/>
</dbReference>
<dbReference type="GO" id="GO:0008726">
    <property type="term" value="F:alkanesulfonate monooxygenase activity"/>
    <property type="evidence" value="ECO:0007669"/>
    <property type="project" value="TreeGrafter"/>
</dbReference>
<evidence type="ECO:0000259" key="5">
    <source>
        <dbReference type="Pfam" id="PF00296"/>
    </source>
</evidence>
<keyword evidence="3" id="KW-0560">Oxidoreductase</keyword>
<feature type="domain" description="Luciferase-like" evidence="5">
    <location>
        <begin position="3"/>
        <end position="229"/>
    </location>
</feature>
<dbReference type="NCBIfam" id="TIGR03619">
    <property type="entry name" value="F420_Rv2161c"/>
    <property type="match status" value="1"/>
</dbReference>
<proteinExistence type="predicted"/>
<keyword evidence="2" id="KW-0288">FMN</keyword>
<keyword evidence="7" id="KW-1185">Reference proteome</keyword>
<dbReference type="InterPro" id="IPR050172">
    <property type="entry name" value="SsuD_RutA_monooxygenase"/>
</dbReference>
<dbReference type="GO" id="GO:0046306">
    <property type="term" value="P:alkanesulfonate catabolic process"/>
    <property type="evidence" value="ECO:0007669"/>
    <property type="project" value="TreeGrafter"/>
</dbReference>
<keyword evidence="1" id="KW-0285">Flavoprotein</keyword>
<organism evidence="6 7">
    <name type="scientific">Segniliparus rugosus (strain ATCC BAA-974 / DSM 45345 / CCUG 50838 / CIP 108380 / JCM 13579 / CDC 945)</name>
    <dbReference type="NCBI Taxonomy" id="679197"/>
    <lineage>
        <taxon>Bacteria</taxon>
        <taxon>Bacillati</taxon>
        <taxon>Actinomycetota</taxon>
        <taxon>Actinomycetes</taxon>
        <taxon>Mycobacteriales</taxon>
        <taxon>Segniliparaceae</taxon>
        <taxon>Segniliparus</taxon>
    </lineage>
</organism>
<evidence type="ECO:0000256" key="4">
    <source>
        <dbReference type="ARBA" id="ARBA00023033"/>
    </source>
</evidence>
<dbReference type="EMBL" id="ACZI02000003">
    <property type="protein sequence ID" value="EFV14111.2"/>
    <property type="molecule type" value="Genomic_DNA"/>
</dbReference>
<gene>
    <name evidence="6" type="ORF">HMPREF9336_01028</name>
</gene>
<dbReference type="InterPro" id="IPR036661">
    <property type="entry name" value="Luciferase-like_sf"/>
</dbReference>
<evidence type="ECO:0000313" key="6">
    <source>
        <dbReference type="EMBL" id="EFV14111.2"/>
    </source>
</evidence>
<dbReference type="SUPFAM" id="SSF51679">
    <property type="entry name" value="Bacterial luciferase-like"/>
    <property type="match status" value="1"/>
</dbReference>
<dbReference type="PANTHER" id="PTHR42847:SF4">
    <property type="entry name" value="ALKANESULFONATE MONOOXYGENASE-RELATED"/>
    <property type="match status" value="1"/>
</dbReference>
<comment type="caution">
    <text evidence="6">The sequence shown here is derived from an EMBL/GenBank/DDBJ whole genome shotgun (WGS) entry which is preliminary data.</text>
</comment>
<dbReference type="PANTHER" id="PTHR42847">
    <property type="entry name" value="ALKANESULFONATE MONOOXYGENASE"/>
    <property type="match status" value="1"/>
</dbReference>
<evidence type="ECO:0000313" key="7">
    <source>
        <dbReference type="Proteomes" id="UP000004816"/>
    </source>
</evidence>
<dbReference type="Gene3D" id="3.20.20.30">
    <property type="entry name" value="Luciferase-like domain"/>
    <property type="match status" value="1"/>
</dbReference>
<evidence type="ECO:0000256" key="3">
    <source>
        <dbReference type="ARBA" id="ARBA00023002"/>
    </source>
</evidence>
<dbReference type="Proteomes" id="UP000004816">
    <property type="component" value="Unassembled WGS sequence"/>
</dbReference>
<evidence type="ECO:0000256" key="1">
    <source>
        <dbReference type="ARBA" id="ARBA00022630"/>
    </source>
</evidence>
<reference evidence="6 7" key="1">
    <citation type="journal article" date="2011" name="Stand. Genomic Sci.">
        <title>High quality draft genome sequence of Segniliparus rugosus CDC 945(T)= (ATCC BAA-974(T)).</title>
        <authorList>
            <person name="Earl A.M."/>
            <person name="Desjardins C.A."/>
            <person name="Fitzgerald M.G."/>
            <person name="Arachchi H.M."/>
            <person name="Zeng Q."/>
            <person name="Mehta T."/>
            <person name="Griggs A."/>
            <person name="Birren B.W."/>
            <person name="Toney N.C."/>
            <person name="Carr J."/>
            <person name="Posey J."/>
            <person name="Butler W.R."/>
        </authorList>
    </citation>
    <scope>NUCLEOTIDE SEQUENCE [LARGE SCALE GENOMIC DNA]</scope>
    <source>
        <strain evidence="7">ATCC BAA-974 / DSM 45345 / CCUG 50838 / CIP 108380 / JCM 13579 / CDC 945</strain>
    </source>
</reference>
<dbReference type="STRING" id="679197.HMPREF9336_01028"/>
<sequence>MDFGVAVPNYGDGTSAEKLRAWAQAVERLGFEYAMVTDHVTQPAQVRQVYDEDFFEAFASLSFLSAVTSRIRIGTTVVVLPLRHPLLTARAAATVDRLSGGRMVFGVGVGGSSDEYASLGVDFSRRGAMTDEYLAAITRMWAGDWSFEGEFLRFDDLLPGPAPARPGGPPIWVGGASDAALRRAARFGAAWHPTFPTLEALATGKRKLAELAEAEGRDTPEVAPRITLTITEKAVPVDERPLGVGNPEQIREDLSRLEELGSSAVIVDPVKHRFIYGRLGIAQAALPSGQQDGTELATIEQLANEIADIPARAPRL</sequence>
<dbReference type="AlphaFoldDB" id="E5XNJ9"/>
<accession>E5XNJ9</accession>